<feature type="domain" description="DUF2249" evidence="1">
    <location>
        <begin position="14"/>
        <end position="73"/>
    </location>
</feature>
<organism evidence="2 3">
    <name type="scientific">Uliginosibacterium flavum</name>
    <dbReference type="NCBI Taxonomy" id="1396831"/>
    <lineage>
        <taxon>Bacteria</taxon>
        <taxon>Pseudomonadati</taxon>
        <taxon>Pseudomonadota</taxon>
        <taxon>Betaproteobacteria</taxon>
        <taxon>Rhodocyclales</taxon>
        <taxon>Zoogloeaceae</taxon>
        <taxon>Uliginosibacterium</taxon>
    </lineage>
</organism>
<reference evidence="2 3" key="1">
    <citation type="submission" date="2024-07" db="EMBL/GenBank/DDBJ databases">
        <title>Uliginosibacterium flavum JJ3220;KACC:17644.</title>
        <authorList>
            <person name="Kim M.K."/>
        </authorList>
    </citation>
    <scope>NUCLEOTIDE SEQUENCE [LARGE SCALE GENOMIC DNA]</scope>
    <source>
        <strain evidence="2 3">KACC:17644</strain>
    </source>
</reference>
<dbReference type="RefSeq" id="WP_354602553.1">
    <property type="nucleotide sequence ID" value="NZ_JBEWZI010000028.1"/>
</dbReference>
<gene>
    <name evidence="2" type="ORF">ABXR19_18060</name>
</gene>
<dbReference type="EMBL" id="JBEWZI010000028">
    <property type="protein sequence ID" value="MET7016095.1"/>
    <property type="molecule type" value="Genomic_DNA"/>
</dbReference>
<proteinExistence type="predicted"/>
<accession>A0ABV2TRC5</accession>
<evidence type="ECO:0000313" key="3">
    <source>
        <dbReference type="Proteomes" id="UP001549691"/>
    </source>
</evidence>
<protein>
    <submittedName>
        <fullName evidence="2">DUF2249 domain-containing protein</fullName>
    </submittedName>
</protein>
<dbReference type="InterPro" id="IPR018720">
    <property type="entry name" value="DUF2249"/>
</dbReference>
<evidence type="ECO:0000259" key="1">
    <source>
        <dbReference type="Pfam" id="PF10006"/>
    </source>
</evidence>
<sequence>MDCSSQNHVDTHLFDARGISKRFRHSAIFGAIESLDDGETMRFINDHDPLPLLAQIATRYGSQVVPEYVDRSGPVIINFHIRALAPETAADEKVGSCGGSGGDCCGGR</sequence>
<comment type="caution">
    <text evidence="2">The sequence shown here is derived from an EMBL/GenBank/DDBJ whole genome shotgun (WGS) entry which is preliminary data.</text>
</comment>
<dbReference type="Proteomes" id="UP001549691">
    <property type="component" value="Unassembled WGS sequence"/>
</dbReference>
<dbReference type="Pfam" id="PF10006">
    <property type="entry name" value="DUF2249"/>
    <property type="match status" value="1"/>
</dbReference>
<evidence type="ECO:0000313" key="2">
    <source>
        <dbReference type="EMBL" id="MET7016095.1"/>
    </source>
</evidence>
<name>A0ABV2TRC5_9RHOO</name>
<keyword evidence="3" id="KW-1185">Reference proteome</keyword>